<dbReference type="AlphaFoldDB" id="A0A2R4XIR9"/>
<accession>A0A2R4XIR9</accession>
<protein>
    <submittedName>
        <fullName evidence="2">Uncharacterized protein</fullName>
    </submittedName>
</protein>
<sequence>MKAYSRCAALACVPVLLMAAAGAKAEGTDLGNGFNLSGNITIANDYRFRGYTQTNFKPTAQLGIDLTHSSGFYLGNWNSNVGWTSGTSLEMDFYGGWKGDIGNGIELDMGVLQYAYPGSTMAVSPNTTELYVGIGAGPVGFKVSWAPTNWFGYADSKNAVYLDATADFDLGDGWGIGLHAGYQFLNNVQDINGNNKNGYFDYKAGVYKDIKGWVFDLSVVGASTDSLYTSSQGYNAGRVGVLFSIAKSF</sequence>
<evidence type="ECO:0000313" key="2">
    <source>
        <dbReference type="EMBL" id="AWB33722.1"/>
    </source>
</evidence>
<evidence type="ECO:0000256" key="1">
    <source>
        <dbReference type="SAM" id="SignalP"/>
    </source>
</evidence>
<organism evidence="2 3">
    <name type="scientific">Orrella marina</name>
    <dbReference type="NCBI Taxonomy" id="2163011"/>
    <lineage>
        <taxon>Bacteria</taxon>
        <taxon>Pseudomonadati</taxon>
        <taxon>Pseudomonadota</taxon>
        <taxon>Betaproteobacteria</taxon>
        <taxon>Burkholderiales</taxon>
        <taxon>Alcaligenaceae</taxon>
        <taxon>Orrella</taxon>
    </lineage>
</organism>
<feature type="signal peptide" evidence="1">
    <location>
        <begin position="1"/>
        <end position="25"/>
    </location>
</feature>
<dbReference type="OrthoDB" id="9793561at2"/>
<keyword evidence="3" id="KW-1185">Reference proteome</keyword>
<name>A0A2R4XIR9_9BURK</name>
<dbReference type="InterPro" id="IPR010239">
    <property type="entry name" value="CHP02001"/>
</dbReference>
<keyword evidence="1" id="KW-0732">Signal</keyword>
<proteinExistence type="predicted"/>
<gene>
    <name evidence="2" type="ORF">DBV39_08420</name>
</gene>
<dbReference type="Pfam" id="PF09694">
    <property type="entry name" value="Gcw_chp"/>
    <property type="match status" value="1"/>
</dbReference>
<evidence type="ECO:0000313" key="3">
    <source>
        <dbReference type="Proteomes" id="UP000244571"/>
    </source>
</evidence>
<dbReference type="NCBIfam" id="TIGR02001">
    <property type="entry name" value="gcw_chp"/>
    <property type="match status" value="1"/>
</dbReference>
<dbReference type="RefSeq" id="WP_108621151.1">
    <property type="nucleotide sequence ID" value="NZ_CP028901.1"/>
</dbReference>
<dbReference type="EMBL" id="CP028901">
    <property type="protein sequence ID" value="AWB33722.1"/>
    <property type="molecule type" value="Genomic_DNA"/>
</dbReference>
<reference evidence="2 3" key="1">
    <citation type="submission" date="2018-04" db="EMBL/GenBank/DDBJ databases">
        <title>Bordetella sp. HZ20 isolated from seawater.</title>
        <authorList>
            <person name="Sun C."/>
        </authorList>
    </citation>
    <scope>NUCLEOTIDE SEQUENCE [LARGE SCALE GENOMIC DNA]</scope>
    <source>
        <strain evidence="2 3">HZ20</strain>
    </source>
</reference>
<dbReference type="KEGG" id="boz:DBV39_08420"/>
<feature type="chain" id="PRO_5015346570" evidence="1">
    <location>
        <begin position="26"/>
        <end position="249"/>
    </location>
</feature>
<dbReference type="Proteomes" id="UP000244571">
    <property type="component" value="Chromosome"/>
</dbReference>